<accession>A0A0B1Q7T8</accession>
<evidence type="ECO:0000256" key="4">
    <source>
        <dbReference type="ARBA" id="ARBA00022737"/>
    </source>
</evidence>
<keyword evidence="2" id="KW-0813">Transport</keyword>
<dbReference type="InterPro" id="IPR003439">
    <property type="entry name" value="ABC_transporter-like_ATP-bd"/>
</dbReference>
<dbReference type="PANTHER" id="PTHR43790:SF9">
    <property type="entry name" value="GALACTOFURANOSE TRANSPORTER ATP-BINDING PROTEIN YTFR"/>
    <property type="match status" value="1"/>
</dbReference>
<dbReference type="InterPro" id="IPR050107">
    <property type="entry name" value="ABC_carbohydrate_import_ATPase"/>
</dbReference>
<evidence type="ECO:0000259" key="7">
    <source>
        <dbReference type="PROSITE" id="PS50893"/>
    </source>
</evidence>
<dbReference type="GO" id="GO:0016887">
    <property type="term" value="F:ATP hydrolysis activity"/>
    <property type="evidence" value="ECO:0007669"/>
    <property type="project" value="InterPro"/>
</dbReference>
<evidence type="ECO:0000256" key="2">
    <source>
        <dbReference type="ARBA" id="ARBA00022448"/>
    </source>
</evidence>
<comment type="similarity">
    <text evidence="1">Belongs to the ABC transporter superfamily.</text>
</comment>
<evidence type="ECO:0000313" key="8">
    <source>
        <dbReference type="EMBL" id="KHJ55441.1"/>
    </source>
</evidence>
<dbReference type="PROSITE" id="PS00211">
    <property type="entry name" value="ABC_TRANSPORTER_1"/>
    <property type="match status" value="2"/>
</dbReference>
<dbReference type="AlphaFoldDB" id="A0A0B1Q7T8"/>
<dbReference type="EMBL" id="JRFJ01000001">
    <property type="protein sequence ID" value="KHJ55441.1"/>
    <property type="molecule type" value="Genomic_DNA"/>
</dbReference>
<reference evidence="8 9" key="1">
    <citation type="submission" date="2014-09" db="EMBL/GenBank/DDBJ databases">
        <title>Isolation and characterization of Aurantimonas altamirensis ON-56566 from clinical sample following a dog bite.</title>
        <authorList>
            <person name="Eshaghi A."/>
            <person name="Li A."/>
            <person name="Shahinas D."/>
            <person name="Bahn P."/>
            <person name="Kus J.V."/>
            <person name="Patel S.N."/>
        </authorList>
    </citation>
    <scope>NUCLEOTIDE SEQUENCE [LARGE SCALE GENOMIC DNA]</scope>
    <source>
        <strain evidence="8 9">ON-56566</strain>
    </source>
</reference>
<dbReference type="InterPro" id="IPR017871">
    <property type="entry name" value="ABC_transporter-like_CS"/>
</dbReference>
<dbReference type="PANTHER" id="PTHR43790">
    <property type="entry name" value="CARBOHYDRATE TRANSPORT ATP-BINDING PROTEIN MG119-RELATED"/>
    <property type="match status" value="1"/>
</dbReference>
<proteinExistence type="inferred from homology"/>
<evidence type="ECO:0000313" key="9">
    <source>
        <dbReference type="Proteomes" id="UP000030826"/>
    </source>
</evidence>
<comment type="caution">
    <text evidence="8">The sequence shown here is derived from an EMBL/GenBank/DDBJ whole genome shotgun (WGS) entry which is preliminary data.</text>
</comment>
<dbReference type="CDD" id="cd03216">
    <property type="entry name" value="ABC_Carb_Monos_I"/>
    <property type="match status" value="1"/>
</dbReference>
<keyword evidence="3" id="KW-0762">Sugar transport</keyword>
<sequence length="493" mass="52400">MTAMDDRASPPLVSLGDIAKSFGAVKALGGVSLDLKRGECIGLAGHNGAGKSTLMQVLAGNLMPDTGRLSIDGSPVSDGFGVAAANRAGIRCVFQELSLCPNLTVAENMRIRHPSLKGFGWRRRAAALSRSSLDTIFPGHGIGADDLLSDLALGQRQMVEISIVFAVSDLAPRLIILDEPTSSLDQTVAQQLLAHVRRFVEGGGSVVLISHILGEILATCDRIAVMSDGRITQLRPAAQFDRVSLVEAMGHVVAETAHAGPQAKARTGPVVATAAPPRQGNDRRLVAHKGEIVGLAGLAGHGQTALLVLMQNAGARGSRFARLSGKVAFVAGDRQSDGVFPLWSIGQNITVRSLPALRKMGLIDKAAEAGMASDWRTRIGIRSPDMDNNILTLSGGNQQKALFARALASDADIILMDDPMRGVDIGTKQDVYALIRAEAARGRTFIWYTTEFDELLSCDHAYVFRSGRIVADMPRDELTEARVLQSSFTEDAA</sequence>
<evidence type="ECO:0000256" key="5">
    <source>
        <dbReference type="ARBA" id="ARBA00022741"/>
    </source>
</evidence>
<dbReference type="PROSITE" id="PS50893">
    <property type="entry name" value="ABC_TRANSPORTER_2"/>
    <property type="match status" value="2"/>
</dbReference>
<organism evidence="8 9">
    <name type="scientific">Aureimonas altamirensis</name>
    <dbReference type="NCBI Taxonomy" id="370622"/>
    <lineage>
        <taxon>Bacteria</taxon>
        <taxon>Pseudomonadati</taxon>
        <taxon>Pseudomonadota</taxon>
        <taxon>Alphaproteobacteria</taxon>
        <taxon>Hyphomicrobiales</taxon>
        <taxon>Aurantimonadaceae</taxon>
        <taxon>Aureimonas</taxon>
    </lineage>
</organism>
<dbReference type="InterPro" id="IPR027417">
    <property type="entry name" value="P-loop_NTPase"/>
</dbReference>
<dbReference type="STRING" id="370622.LA66_01900"/>
<dbReference type="GO" id="GO:0005524">
    <property type="term" value="F:ATP binding"/>
    <property type="evidence" value="ECO:0007669"/>
    <property type="project" value="UniProtKB-KW"/>
</dbReference>
<dbReference type="SUPFAM" id="SSF52540">
    <property type="entry name" value="P-loop containing nucleoside triphosphate hydrolases"/>
    <property type="match status" value="2"/>
</dbReference>
<protein>
    <submittedName>
        <fullName evidence="8">ABC transporter ATP-binding protein</fullName>
    </submittedName>
</protein>
<evidence type="ECO:0000256" key="3">
    <source>
        <dbReference type="ARBA" id="ARBA00022597"/>
    </source>
</evidence>
<dbReference type="Proteomes" id="UP000030826">
    <property type="component" value="Unassembled WGS sequence"/>
</dbReference>
<evidence type="ECO:0000256" key="1">
    <source>
        <dbReference type="ARBA" id="ARBA00005417"/>
    </source>
</evidence>
<keyword evidence="6 8" id="KW-0067">ATP-binding</keyword>
<keyword evidence="5" id="KW-0547">Nucleotide-binding</keyword>
<dbReference type="Gene3D" id="3.40.50.300">
    <property type="entry name" value="P-loop containing nucleotide triphosphate hydrolases"/>
    <property type="match status" value="2"/>
</dbReference>
<keyword evidence="4" id="KW-0677">Repeat</keyword>
<dbReference type="SMART" id="SM00382">
    <property type="entry name" value="AAA"/>
    <property type="match status" value="2"/>
</dbReference>
<dbReference type="Pfam" id="PF00005">
    <property type="entry name" value="ABC_tran"/>
    <property type="match status" value="2"/>
</dbReference>
<feature type="domain" description="ABC transporter" evidence="7">
    <location>
        <begin position="265"/>
        <end position="491"/>
    </location>
</feature>
<dbReference type="InterPro" id="IPR003593">
    <property type="entry name" value="AAA+_ATPase"/>
</dbReference>
<name>A0A0B1Q7T8_9HYPH</name>
<gene>
    <name evidence="8" type="ORF">LA66_01900</name>
</gene>
<feature type="domain" description="ABC transporter" evidence="7">
    <location>
        <begin position="13"/>
        <end position="253"/>
    </location>
</feature>
<evidence type="ECO:0000256" key="6">
    <source>
        <dbReference type="ARBA" id="ARBA00022840"/>
    </source>
</evidence>